<gene>
    <name evidence="1" type="ORF">C8J55DRAFT_491360</name>
</gene>
<dbReference type="EMBL" id="JANVFS010000028">
    <property type="protein sequence ID" value="KAJ4471817.1"/>
    <property type="molecule type" value="Genomic_DNA"/>
</dbReference>
<name>A0A9W9DJA0_9AGAR</name>
<reference evidence="1" key="2">
    <citation type="journal article" date="2023" name="Proc. Natl. Acad. Sci. U.S.A.">
        <title>A global phylogenomic analysis of the shiitake genus Lentinula.</title>
        <authorList>
            <person name="Sierra-Patev S."/>
            <person name="Min B."/>
            <person name="Naranjo-Ortiz M."/>
            <person name="Looney B."/>
            <person name="Konkel Z."/>
            <person name="Slot J.C."/>
            <person name="Sakamoto Y."/>
            <person name="Steenwyk J.L."/>
            <person name="Rokas A."/>
            <person name="Carro J."/>
            <person name="Camarero S."/>
            <person name="Ferreira P."/>
            <person name="Molpeceres G."/>
            <person name="Ruiz-Duenas F.J."/>
            <person name="Serrano A."/>
            <person name="Henrissat B."/>
            <person name="Drula E."/>
            <person name="Hughes K.W."/>
            <person name="Mata J.L."/>
            <person name="Ishikawa N.K."/>
            <person name="Vargas-Isla R."/>
            <person name="Ushijima S."/>
            <person name="Smith C.A."/>
            <person name="Donoghue J."/>
            <person name="Ahrendt S."/>
            <person name="Andreopoulos W."/>
            <person name="He G."/>
            <person name="LaButti K."/>
            <person name="Lipzen A."/>
            <person name="Ng V."/>
            <person name="Riley R."/>
            <person name="Sandor L."/>
            <person name="Barry K."/>
            <person name="Martinez A.T."/>
            <person name="Xiao Y."/>
            <person name="Gibbons J.G."/>
            <person name="Terashima K."/>
            <person name="Grigoriev I.V."/>
            <person name="Hibbett D."/>
        </authorList>
    </citation>
    <scope>NUCLEOTIDE SEQUENCE</scope>
    <source>
        <strain evidence="1">Sp2 HRB7682 ss15</strain>
    </source>
</reference>
<organism evidence="1 2">
    <name type="scientific">Lentinula lateritia</name>
    <dbReference type="NCBI Taxonomy" id="40482"/>
    <lineage>
        <taxon>Eukaryota</taxon>
        <taxon>Fungi</taxon>
        <taxon>Dikarya</taxon>
        <taxon>Basidiomycota</taxon>
        <taxon>Agaricomycotina</taxon>
        <taxon>Agaricomycetes</taxon>
        <taxon>Agaricomycetidae</taxon>
        <taxon>Agaricales</taxon>
        <taxon>Marasmiineae</taxon>
        <taxon>Omphalotaceae</taxon>
        <taxon>Lentinula</taxon>
    </lineage>
</organism>
<accession>A0A9W9DJA0</accession>
<reference evidence="1" key="1">
    <citation type="submission" date="2022-08" db="EMBL/GenBank/DDBJ databases">
        <authorList>
            <consortium name="DOE Joint Genome Institute"/>
            <person name="Min B."/>
            <person name="Riley R."/>
            <person name="Sierra-Patev S."/>
            <person name="Naranjo-Ortiz M."/>
            <person name="Looney B."/>
            <person name="Konkel Z."/>
            <person name="Slot J.C."/>
            <person name="Sakamoto Y."/>
            <person name="Steenwyk J.L."/>
            <person name="Rokas A."/>
            <person name="Carro J."/>
            <person name="Camarero S."/>
            <person name="Ferreira P."/>
            <person name="Molpeceres G."/>
            <person name="Ruiz-Duenas F.J."/>
            <person name="Serrano A."/>
            <person name="Henrissat B."/>
            <person name="Drula E."/>
            <person name="Hughes K.W."/>
            <person name="Mata J.L."/>
            <person name="Ishikawa N.K."/>
            <person name="Vargas-Isla R."/>
            <person name="Ushijima S."/>
            <person name="Smith C.A."/>
            <person name="Ahrendt S."/>
            <person name="Andreopoulos W."/>
            <person name="He G."/>
            <person name="Labutti K."/>
            <person name="Lipzen A."/>
            <person name="Ng V."/>
            <person name="Sandor L."/>
            <person name="Barry K."/>
            <person name="Martinez A.T."/>
            <person name="Xiao Y."/>
            <person name="Gibbons J.G."/>
            <person name="Terashima K."/>
            <person name="Hibbett D.S."/>
            <person name="Grigoriev I.V."/>
        </authorList>
    </citation>
    <scope>NUCLEOTIDE SEQUENCE</scope>
    <source>
        <strain evidence="1">Sp2 HRB7682 ss15</strain>
    </source>
</reference>
<dbReference type="Proteomes" id="UP001150238">
    <property type="component" value="Unassembled WGS sequence"/>
</dbReference>
<evidence type="ECO:0000313" key="2">
    <source>
        <dbReference type="Proteomes" id="UP001150238"/>
    </source>
</evidence>
<protein>
    <submittedName>
        <fullName evidence="1">Uncharacterized protein</fullName>
    </submittedName>
</protein>
<sequence length="221" mass="24461">MTSRFEGQPLPSIRSSHVCLTPLVLIISVSTLSTKRRATNQNLEPDGIRARVLRYLILEASIPPLAEIVKVIHSCIASYEKSCKLGQSFMDYFIRAFRKFQGQTPRTSSHSNRPSFDKDNEKVKTEIEQAHANWVTTKHAHEAGGGFTQCAHIVPTLHIFLPAMVTRKSIGPLKSCAKVAKLSGAAEHVDNLSRETESSTVLATDGGSSELLNYAIMKRMR</sequence>
<comment type="caution">
    <text evidence="1">The sequence shown here is derived from an EMBL/GenBank/DDBJ whole genome shotgun (WGS) entry which is preliminary data.</text>
</comment>
<dbReference type="AlphaFoldDB" id="A0A9W9DJA0"/>
<proteinExistence type="predicted"/>
<evidence type="ECO:0000313" key="1">
    <source>
        <dbReference type="EMBL" id="KAJ4471817.1"/>
    </source>
</evidence>